<dbReference type="InterPro" id="IPR002401">
    <property type="entry name" value="Cyt_P450_E_grp-I"/>
</dbReference>
<evidence type="ECO:0000256" key="7">
    <source>
        <dbReference type="ARBA" id="ARBA00023033"/>
    </source>
</evidence>
<evidence type="ECO:0000256" key="1">
    <source>
        <dbReference type="ARBA" id="ARBA00001971"/>
    </source>
</evidence>
<evidence type="ECO:0000256" key="8">
    <source>
        <dbReference type="PIRSR" id="PIRSR602401-1"/>
    </source>
</evidence>
<sequence>MFVAGTDTSAATLEWTMTELARHPSVLEKAQDEVREIAGNKGKVEESDLQHLHYMKAVIKETMRLHPPVPLLVPRESMEKCTIADYEIPAKTRILINTYAIGMDPESWTNPLDYNPGRFLEEDVDFRGSQDFRFLPFGGGRRGCPGYALGLATIELSLARLLYHFDWKLPAGVAAQDVDLSEIFGLATRKKVALKLVPTINMLYVSEEEEDLQSATL</sequence>
<dbReference type="Gene3D" id="1.10.630.10">
    <property type="entry name" value="Cytochrome P450"/>
    <property type="match status" value="1"/>
</dbReference>
<dbReference type="InterPro" id="IPR017972">
    <property type="entry name" value="Cyt_P450_CS"/>
</dbReference>
<dbReference type="InterPro" id="IPR001128">
    <property type="entry name" value="Cyt_P450"/>
</dbReference>
<dbReference type="InterPro" id="IPR036396">
    <property type="entry name" value="Cyt_P450_sf"/>
</dbReference>
<evidence type="ECO:0000256" key="6">
    <source>
        <dbReference type="ARBA" id="ARBA00023004"/>
    </source>
</evidence>
<organism evidence="10 11">
    <name type="scientific">Capsicum annuum</name>
    <name type="common">Capsicum pepper</name>
    <dbReference type="NCBI Taxonomy" id="4072"/>
    <lineage>
        <taxon>Eukaryota</taxon>
        <taxon>Viridiplantae</taxon>
        <taxon>Streptophyta</taxon>
        <taxon>Embryophyta</taxon>
        <taxon>Tracheophyta</taxon>
        <taxon>Spermatophyta</taxon>
        <taxon>Magnoliopsida</taxon>
        <taxon>eudicotyledons</taxon>
        <taxon>Gunneridae</taxon>
        <taxon>Pentapetalae</taxon>
        <taxon>asterids</taxon>
        <taxon>lamiids</taxon>
        <taxon>Solanales</taxon>
        <taxon>Solanaceae</taxon>
        <taxon>Solanoideae</taxon>
        <taxon>Capsiceae</taxon>
        <taxon>Capsicum</taxon>
    </lineage>
</organism>
<keyword evidence="11" id="KW-1185">Reference proteome</keyword>
<dbReference type="PANTHER" id="PTHR47952">
    <property type="entry name" value="TRYPTAMINE 5-HYDROXYLASE"/>
    <property type="match status" value="1"/>
</dbReference>
<dbReference type="PROSITE" id="PS00086">
    <property type="entry name" value="CYTOCHROME_P450"/>
    <property type="match status" value="1"/>
</dbReference>
<keyword evidence="5 9" id="KW-0560">Oxidoreductase</keyword>
<evidence type="ECO:0000313" key="11">
    <source>
        <dbReference type="Proteomes" id="UP000222542"/>
    </source>
</evidence>
<name>A0A2G2Y6H5_CAPAN</name>
<evidence type="ECO:0000256" key="4">
    <source>
        <dbReference type="ARBA" id="ARBA00022723"/>
    </source>
</evidence>
<evidence type="ECO:0000256" key="5">
    <source>
        <dbReference type="ARBA" id="ARBA00023002"/>
    </source>
</evidence>
<dbReference type="Gramene" id="PHT65171">
    <property type="protein sequence ID" value="PHT65171"/>
    <property type="gene ID" value="T459_29596"/>
</dbReference>
<comment type="cofactor">
    <cofactor evidence="1 8">
        <name>heme</name>
        <dbReference type="ChEBI" id="CHEBI:30413"/>
    </cofactor>
</comment>
<comment type="similarity">
    <text evidence="2 9">Belongs to the cytochrome P450 family.</text>
</comment>
<dbReference type="GO" id="GO:0020037">
    <property type="term" value="F:heme binding"/>
    <property type="evidence" value="ECO:0007669"/>
    <property type="project" value="InterPro"/>
</dbReference>
<dbReference type="Proteomes" id="UP000222542">
    <property type="component" value="Unassembled WGS sequence"/>
</dbReference>
<dbReference type="OMA" id="VENDMRD"/>
<gene>
    <name evidence="10" type="ORF">T459_29596</name>
</gene>
<dbReference type="GO" id="GO:0016705">
    <property type="term" value="F:oxidoreductase activity, acting on paired donors, with incorporation or reduction of molecular oxygen"/>
    <property type="evidence" value="ECO:0007669"/>
    <property type="project" value="InterPro"/>
</dbReference>
<dbReference type="FunFam" id="1.10.630.10:FF:000126">
    <property type="entry name" value="Predicted protein"/>
    <property type="match status" value="1"/>
</dbReference>
<reference evidence="10 11" key="2">
    <citation type="journal article" date="2017" name="Genome Biol.">
        <title>New reference genome sequences of hot pepper reveal the massive evolution of plant disease-resistance genes by retroduplication.</title>
        <authorList>
            <person name="Kim S."/>
            <person name="Park J."/>
            <person name="Yeom S.I."/>
            <person name="Kim Y.M."/>
            <person name="Seo E."/>
            <person name="Kim K.T."/>
            <person name="Kim M.S."/>
            <person name="Lee J.M."/>
            <person name="Cheong K."/>
            <person name="Shin H.S."/>
            <person name="Kim S.B."/>
            <person name="Han K."/>
            <person name="Lee J."/>
            <person name="Park M."/>
            <person name="Lee H.A."/>
            <person name="Lee H.Y."/>
            <person name="Lee Y."/>
            <person name="Oh S."/>
            <person name="Lee J.H."/>
            <person name="Choi E."/>
            <person name="Choi E."/>
            <person name="Lee S.E."/>
            <person name="Jeon J."/>
            <person name="Kim H."/>
            <person name="Choi G."/>
            <person name="Song H."/>
            <person name="Lee J."/>
            <person name="Lee S.C."/>
            <person name="Kwon J.K."/>
            <person name="Lee H.Y."/>
            <person name="Koo N."/>
            <person name="Hong Y."/>
            <person name="Kim R.W."/>
            <person name="Kang W.H."/>
            <person name="Huh J.H."/>
            <person name="Kang B.C."/>
            <person name="Yang T.J."/>
            <person name="Lee Y.H."/>
            <person name="Bennetzen J.L."/>
            <person name="Choi D."/>
        </authorList>
    </citation>
    <scope>NUCLEOTIDE SEQUENCE [LARGE SCALE GENOMIC DNA]</scope>
    <source>
        <strain evidence="11">cv. CM334</strain>
    </source>
</reference>
<accession>A0A2G2Y6H5</accession>
<evidence type="ECO:0000256" key="9">
    <source>
        <dbReference type="RuleBase" id="RU000461"/>
    </source>
</evidence>
<protein>
    <submittedName>
        <fullName evidence="10">Costunolide synthase</fullName>
    </submittedName>
</protein>
<dbReference type="GO" id="GO:0005506">
    <property type="term" value="F:iron ion binding"/>
    <property type="evidence" value="ECO:0007669"/>
    <property type="project" value="InterPro"/>
</dbReference>
<keyword evidence="6 8" id="KW-0408">Iron</keyword>
<dbReference type="SUPFAM" id="SSF48264">
    <property type="entry name" value="Cytochrome P450"/>
    <property type="match status" value="1"/>
</dbReference>
<evidence type="ECO:0000256" key="2">
    <source>
        <dbReference type="ARBA" id="ARBA00010617"/>
    </source>
</evidence>
<proteinExistence type="inferred from homology"/>
<reference evidence="10 11" key="1">
    <citation type="journal article" date="2014" name="Nat. Genet.">
        <title>Genome sequence of the hot pepper provides insights into the evolution of pungency in Capsicum species.</title>
        <authorList>
            <person name="Kim S."/>
            <person name="Park M."/>
            <person name="Yeom S.I."/>
            <person name="Kim Y.M."/>
            <person name="Lee J.M."/>
            <person name="Lee H.A."/>
            <person name="Seo E."/>
            <person name="Choi J."/>
            <person name="Cheong K."/>
            <person name="Kim K.T."/>
            <person name="Jung K."/>
            <person name="Lee G.W."/>
            <person name="Oh S.K."/>
            <person name="Bae C."/>
            <person name="Kim S.B."/>
            <person name="Lee H.Y."/>
            <person name="Kim S.Y."/>
            <person name="Kim M.S."/>
            <person name="Kang B.C."/>
            <person name="Jo Y.D."/>
            <person name="Yang H.B."/>
            <person name="Jeong H.J."/>
            <person name="Kang W.H."/>
            <person name="Kwon J.K."/>
            <person name="Shin C."/>
            <person name="Lim J.Y."/>
            <person name="Park J.H."/>
            <person name="Huh J.H."/>
            <person name="Kim J.S."/>
            <person name="Kim B.D."/>
            <person name="Cohen O."/>
            <person name="Paran I."/>
            <person name="Suh M.C."/>
            <person name="Lee S.B."/>
            <person name="Kim Y.K."/>
            <person name="Shin Y."/>
            <person name="Noh S.J."/>
            <person name="Park J."/>
            <person name="Seo Y.S."/>
            <person name="Kwon S.Y."/>
            <person name="Kim H.A."/>
            <person name="Park J.M."/>
            <person name="Kim H.J."/>
            <person name="Choi S.B."/>
            <person name="Bosland P.W."/>
            <person name="Reeves G."/>
            <person name="Jo S.H."/>
            <person name="Lee B.W."/>
            <person name="Cho H.T."/>
            <person name="Choi H.S."/>
            <person name="Lee M.S."/>
            <person name="Yu Y."/>
            <person name="Do Choi Y."/>
            <person name="Park B.S."/>
            <person name="van Deynze A."/>
            <person name="Ashrafi H."/>
            <person name="Hill T."/>
            <person name="Kim W.T."/>
            <person name="Pai H.S."/>
            <person name="Ahn H.K."/>
            <person name="Yeam I."/>
            <person name="Giovannoni J.J."/>
            <person name="Rose J.K."/>
            <person name="Sorensen I."/>
            <person name="Lee S.J."/>
            <person name="Kim R.W."/>
            <person name="Choi I.Y."/>
            <person name="Choi B.S."/>
            <person name="Lim J.S."/>
            <person name="Lee Y.H."/>
            <person name="Choi D."/>
        </authorList>
    </citation>
    <scope>NUCLEOTIDE SEQUENCE [LARGE SCALE GENOMIC DNA]</scope>
    <source>
        <strain evidence="11">cv. CM334</strain>
    </source>
</reference>
<dbReference type="Pfam" id="PF00067">
    <property type="entry name" value="p450"/>
    <property type="match status" value="1"/>
</dbReference>
<dbReference type="AlphaFoldDB" id="A0A2G2Y6H5"/>
<evidence type="ECO:0000256" key="3">
    <source>
        <dbReference type="ARBA" id="ARBA00022617"/>
    </source>
</evidence>
<dbReference type="STRING" id="4072.A0A2G2Y6H5"/>
<dbReference type="PRINTS" id="PR00463">
    <property type="entry name" value="EP450I"/>
</dbReference>
<dbReference type="EMBL" id="AYRZ02000012">
    <property type="protein sequence ID" value="PHT65171.1"/>
    <property type="molecule type" value="Genomic_DNA"/>
</dbReference>
<evidence type="ECO:0000313" key="10">
    <source>
        <dbReference type="EMBL" id="PHT65171.1"/>
    </source>
</evidence>
<keyword evidence="4 8" id="KW-0479">Metal-binding</keyword>
<keyword evidence="7 9" id="KW-0503">Monooxygenase</keyword>
<keyword evidence="3 8" id="KW-0349">Heme</keyword>
<comment type="caution">
    <text evidence="10">The sequence shown here is derived from an EMBL/GenBank/DDBJ whole genome shotgun (WGS) entry which is preliminary data.</text>
</comment>
<dbReference type="PRINTS" id="PR00385">
    <property type="entry name" value="P450"/>
</dbReference>
<feature type="binding site" description="axial binding residue" evidence="8">
    <location>
        <position position="144"/>
    </location>
    <ligand>
        <name>heme</name>
        <dbReference type="ChEBI" id="CHEBI:30413"/>
    </ligand>
    <ligandPart>
        <name>Fe</name>
        <dbReference type="ChEBI" id="CHEBI:18248"/>
    </ligandPart>
</feature>
<dbReference type="PANTHER" id="PTHR47952:SF1">
    <property type="entry name" value="TRYPTAMINE 5-HYDROXYLASE"/>
    <property type="match status" value="1"/>
</dbReference>
<dbReference type="GO" id="GO:0004497">
    <property type="term" value="F:monooxygenase activity"/>
    <property type="evidence" value="ECO:0007669"/>
    <property type="project" value="UniProtKB-KW"/>
</dbReference>